<name>A0A5N8VGD4_9ACTN</name>
<dbReference type="Proteomes" id="UP000325849">
    <property type="component" value="Unassembled WGS sequence"/>
</dbReference>
<comment type="caution">
    <text evidence="1">The sequence shown here is derived from an EMBL/GenBank/DDBJ whole genome shotgun (WGS) entry which is preliminary data.</text>
</comment>
<accession>A0A5N8VGD4</accession>
<dbReference type="OrthoDB" id="9846834at2"/>
<evidence type="ECO:0000313" key="1">
    <source>
        <dbReference type="EMBL" id="MPY33144.1"/>
    </source>
</evidence>
<gene>
    <name evidence="1" type="ORF">FNH09_18325</name>
</gene>
<dbReference type="AlphaFoldDB" id="A0A5N8VGD4"/>
<dbReference type="EMBL" id="VJZD01000066">
    <property type="protein sequence ID" value="MPY33144.1"/>
    <property type="molecule type" value="Genomic_DNA"/>
</dbReference>
<dbReference type="RefSeq" id="WP_152889196.1">
    <property type="nucleotide sequence ID" value="NZ_VJZD01000066.1"/>
</dbReference>
<proteinExistence type="predicted"/>
<evidence type="ECO:0000313" key="2">
    <source>
        <dbReference type="Proteomes" id="UP000325849"/>
    </source>
</evidence>
<protein>
    <submittedName>
        <fullName evidence="1">Uncharacterized protein</fullName>
    </submittedName>
</protein>
<keyword evidence="2" id="KW-1185">Reference proteome</keyword>
<organism evidence="1 2">
    <name type="scientific">Streptomyces adustus</name>
    <dbReference type="NCBI Taxonomy" id="1609272"/>
    <lineage>
        <taxon>Bacteria</taxon>
        <taxon>Bacillati</taxon>
        <taxon>Actinomycetota</taxon>
        <taxon>Actinomycetes</taxon>
        <taxon>Kitasatosporales</taxon>
        <taxon>Streptomycetaceae</taxon>
        <taxon>Streptomyces</taxon>
    </lineage>
</organism>
<sequence length="210" mass="23310">MLLRFKERAVARAQRRLAPFMEPGEIVLEVDICQGGSDLFQILSGRGPRVHVALSDRALYLIQRGGGTDRLPVREISDVDFKERPDPADLVASTVYAADRLARLVKIRLWDGTTVALMPVGRNAVALFGPALKARVPDRTVAEHRIEFGDGRGVRVLQQRGRPGSVGYDWDFVPDDGVDVDKEPLSALFNQRMRELMRKAGDPNADTPQP</sequence>
<reference evidence="1 2" key="1">
    <citation type="submission" date="2019-07" db="EMBL/GenBank/DDBJ databases">
        <title>New species of Amycolatopsis and Streptomyces.</title>
        <authorList>
            <person name="Duangmal K."/>
            <person name="Teo W.F.A."/>
            <person name="Lipun K."/>
        </authorList>
    </citation>
    <scope>NUCLEOTIDE SEQUENCE [LARGE SCALE GENOMIC DNA]</scope>
    <source>
        <strain evidence="1 2">NBRC 109810</strain>
    </source>
</reference>